<sequence>MINVTNLNGTSFVVNSNLIETIECIPETKITLTTGKYYLVSENSEEIIKKIILYNREIFKNTVKLKN</sequence>
<protein>
    <submittedName>
        <fullName evidence="1">Flagellar FlbD family protein</fullName>
    </submittedName>
</protein>
<reference evidence="1 2" key="1">
    <citation type="submission" date="2022-11" db="EMBL/GenBank/DDBJ databases">
        <authorList>
            <person name="Caiyu Z."/>
        </authorList>
    </citation>
    <scope>NUCLEOTIDE SEQUENCE [LARGE SCALE GENOMIC DNA]</scope>
    <source>
        <strain evidence="1 2">YR-4</strain>
    </source>
</reference>
<evidence type="ECO:0000313" key="2">
    <source>
        <dbReference type="Proteomes" id="UP001082703"/>
    </source>
</evidence>
<dbReference type="Proteomes" id="UP001082703">
    <property type="component" value="Unassembled WGS sequence"/>
</dbReference>
<accession>A0ABT4BQ66</accession>
<organism evidence="1 2">
    <name type="scientific">Caproiciproducens galactitolivorans</name>
    <dbReference type="NCBI Taxonomy" id="642589"/>
    <lineage>
        <taxon>Bacteria</taxon>
        <taxon>Bacillati</taxon>
        <taxon>Bacillota</taxon>
        <taxon>Clostridia</taxon>
        <taxon>Eubacteriales</taxon>
        <taxon>Acutalibacteraceae</taxon>
        <taxon>Caproiciproducens</taxon>
    </lineage>
</organism>
<dbReference type="EMBL" id="JAPOHA010000002">
    <property type="protein sequence ID" value="MCY1713034.1"/>
    <property type="molecule type" value="Genomic_DNA"/>
</dbReference>
<keyword evidence="2" id="KW-1185">Reference proteome</keyword>
<keyword evidence="1" id="KW-0282">Flagellum</keyword>
<gene>
    <name evidence="1" type="ORF">OUY18_02035</name>
</gene>
<keyword evidence="1" id="KW-0966">Cell projection</keyword>
<dbReference type="InterPro" id="IPR009384">
    <property type="entry name" value="SwrD-like"/>
</dbReference>
<dbReference type="PANTHER" id="PTHR39185:SF1">
    <property type="entry name" value="SWARMING MOTILITY PROTEIN SWRD"/>
    <property type="match status" value="1"/>
</dbReference>
<dbReference type="RefSeq" id="WP_268057046.1">
    <property type="nucleotide sequence ID" value="NZ_JAPOHA010000002.1"/>
</dbReference>
<proteinExistence type="predicted"/>
<dbReference type="Pfam" id="PF06289">
    <property type="entry name" value="FlbD"/>
    <property type="match status" value="1"/>
</dbReference>
<evidence type="ECO:0000313" key="1">
    <source>
        <dbReference type="EMBL" id="MCY1713034.1"/>
    </source>
</evidence>
<dbReference type="PANTHER" id="PTHR39185">
    <property type="entry name" value="SWARMING MOTILITY PROTEIN SWRD"/>
    <property type="match status" value="1"/>
</dbReference>
<comment type="caution">
    <text evidence="1">The sequence shown here is derived from an EMBL/GenBank/DDBJ whole genome shotgun (WGS) entry which is preliminary data.</text>
</comment>
<keyword evidence="1" id="KW-0969">Cilium</keyword>
<name>A0ABT4BQ66_9FIRM</name>